<evidence type="ECO:0000256" key="6">
    <source>
        <dbReference type="ARBA" id="ARBA00023242"/>
    </source>
</evidence>
<evidence type="ECO:0000256" key="1">
    <source>
        <dbReference type="ARBA" id="ARBA00004123"/>
    </source>
</evidence>
<dbReference type="InterPro" id="IPR013087">
    <property type="entry name" value="Znf_C2H2_type"/>
</dbReference>
<evidence type="ECO:0000256" key="3">
    <source>
        <dbReference type="ARBA" id="ARBA00022737"/>
    </source>
</evidence>
<dbReference type="GO" id="GO:0005634">
    <property type="term" value="C:nucleus"/>
    <property type="evidence" value="ECO:0007669"/>
    <property type="project" value="UniProtKB-SubCell"/>
</dbReference>
<keyword evidence="5" id="KW-0862">Zinc</keyword>
<dbReference type="EMBL" id="VZTP01046595">
    <property type="protein sequence ID" value="NXT16977.1"/>
    <property type="molecule type" value="Genomic_DNA"/>
</dbReference>
<dbReference type="Gene3D" id="3.30.160.60">
    <property type="entry name" value="Classic Zinc Finger"/>
    <property type="match status" value="1"/>
</dbReference>
<reference evidence="9 10" key="1">
    <citation type="submission" date="2019-09" db="EMBL/GenBank/DDBJ databases">
        <title>Bird 10,000 Genomes (B10K) Project - Family phase.</title>
        <authorList>
            <person name="Zhang G."/>
        </authorList>
    </citation>
    <scope>NUCLEOTIDE SEQUENCE [LARGE SCALE GENOMIC DNA]</scope>
    <source>
        <strain evidence="9">B10K-DU-012-46</strain>
    </source>
</reference>
<dbReference type="SUPFAM" id="SSF57667">
    <property type="entry name" value="beta-beta-alpha zinc fingers"/>
    <property type="match status" value="1"/>
</dbReference>
<evidence type="ECO:0000313" key="10">
    <source>
        <dbReference type="Proteomes" id="UP000553798"/>
    </source>
</evidence>
<evidence type="ECO:0000256" key="2">
    <source>
        <dbReference type="ARBA" id="ARBA00022723"/>
    </source>
</evidence>
<dbReference type="Proteomes" id="UP000553798">
    <property type="component" value="Unassembled WGS sequence"/>
</dbReference>
<evidence type="ECO:0000313" key="9">
    <source>
        <dbReference type="EMBL" id="NXT16977.1"/>
    </source>
</evidence>
<evidence type="ECO:0000259" key="8">
    <source>
        <dbReference type="PROSITE" id="PS50157"/>
    </source>
</evidence>
<evidence type="ECO:0000256" key="7">
    <source>
        <dbReference type="PROSITE-ProRule" id="PRU00042"/>
    </source>
</evidence>
<dbReference type="GO" id="GO:0000978">
    <property type="term" value="F:RNA polymerase II cis-regulatory region sequence-specific DNA binding"/>
    <property type="evidence" value="ECO:0007669"/>
    <property type="project" value="TreeGrafter"/>
</dbReference>
<accession>A0A7L3AA02</accession>
<feature type="domain" description="C2H2-type" evidence="8">
    <location>
        <begin position="63"/>
        <end position="88"/>
    </location>
</feature>
<dbReference type="SMART" id="SM00355">
    <property type="entry name" value="ZnF_C2H2"/>
    <property type="match status" value="1"/>
</dbReference>
<proteinExistence type="predicted"/>
<dbReference type="GO" id="GO:0008270">
    <property type="term" value="F:zinc ion binding"/>
    <property type="evidence" value="ECO:0007669"/>
    <property type="project" value="UniProtKB-KW"/>
</dbReference>
<dbReference type="PROSITE" id="PS00028">
    <property type="entry name" value="ZINC_FINGER_C2H2_1"/>
    <property type="match status" value="1"/>
</dbReference>
<comment type="caution">
    <text evidence="9">The sequence shown here is derived from an EMBL/GenBank/DDBJ whole genome shotgun (WGS) entry which is preliminary data.</text>
</comment>
<keyword evidence="6" id="KW-0539">Nucleus</keyword>
<keyword evidence="2" id="KW-0479">Metal-binding</keyword>
<dbReference type="PANTHER" id="PTHR23226">
    <property type="entry name" value="ZINC FINGER AND SCAN DOMAIN-CONTAINING"/>
    <property type="match status" value="1"/>
</dbReference>
<keyword evidence="4 7" id="KW-0863">Zinc-finger</keyword>
<keyword evidence="10" id="KW-1185">Reference proteome</keyword>
<sequence>REPCGECGKTGKKGGRNFQKCCRVSAERRCGECGKDLGSGSILGSNLGSNLKDQGTQTGEKPYACPECGKSFGQNSALAKHRRMHTGE</sequence>
<organism evidence="9 10">
    <name type="scientific">Prunella fulvescens</name>
    <name type="common">Brown accentor</name>
    <dbReference type="NCBI Taxonomy" id="670355"/>
    <lineage>
        <taxon>Eukaryota</taxon>
        <taxon>Metazoa</taxon>
        <taxon>Chordata</taxon>
        <taxon>Craniata</taxon>
        <taxon>Vertebrata</taxon>
        <taxon>Euteleostomi</taxon>
        <taxon>Archelosauria</taxon>
        <taxon>Archosauria</taxon>
        <taxon>Dinosauria</taxon>
        <taxon>Saurischia</taxon>
        <taxon>Theropoda</taxon>
        <taxon>Coelurosauria</taxon>
        <taxon>Aves</taxon>
        <taxon>Neognathae</taxon>
        <taxon>Neoaves</taxon>
        <taxon>Telluraves</taxon>
        <taxon>Australaves</taxon>
        <taxon>Passeriformes</taxon>
        <taxon>Passeroidea</taxon>
        <taxon>Prunellidae</taxon>
        <taxon>Prunella</taxon>
    </lineage>
</organism>
<evidence type="ECO:0000256" key="5">
    <source>
        <dbReference type="ARBA" id="ARBA00022833"/>
    </source>
</evidence>
<dbReference type="PANTHER" id="PTHR23226:SF416">
    <property type="entry name" value="FI01424P"/>
    <property type="match status" value="1"/>
</dbReference>
<feature type="non-terminal residue" evidence="9">
    <location>
        <position position="88"/>
    </location>
</feature>
<keyword evidence="3" id="KW-0677">Repeat</keyword>
<gene>
    <name evidence="9" type="primary">Zscan30_3</name>
    <name evidence="9" type="ORF">PRUFUL_R14295</name>
</gene>
<name>A0A7L3AA02_9PASE</name>
<dbReference type="AlphaFoldDB" id="A0A7L3AA02"/>
<dbReference type="Pfam" id="PF00096">
    <property type="entry name" value="zf-C2H2"/>
    <property type="match status" value="1"/>
</dbReference>
<feature type="non-terminal residue" evidence="9">
    <location>
        <position position="1"/>
    </location>
</feature>
<evidence type="ECO:0000256" key="4">
    <source>
        <dbReference type="ARBA" id="ARBA00022771"/>
    </source>
</evidence>
<dbReference type="FunFam" id="3.30.160.60:FF:001532">
    <property type="entry name" value="Zinc finger protein 483"/>
    <property type="match status" value="1"/>
</dbReference>
<dbReference type="GO" id="GO:0000981">
    <property type="term" value="F:DNA-binding transcription factor activity, RNA polymerase II-specific"/>
    <property type="evidence" value="ECO:0007669"/>
    <property type="project" value="TreeGrafter"/>
</dbReference>
<comment type="subcellular location">
    <subcellularLocation>
        <location evidence="1">Nucleus</location>
    </subcellularLocation>
</comment>
<protein>
    <submittedName>
        <fullName evidence="9">ZSC30 protein</fullName>
    </submittedName>
</protein>
<dbReference type="InterPro" id="IPR036236">
    <property type="entry name" value="Znf_C2H2_sf"/>
</dbReference>
<dbReference type="PROSITE" id="PS50157">
    <property type="entry name" value="ZINC_FINGER_C2H2_2"/>
    <property type="match status" value="1"/>
</dbReference>